<dbReference type="Proteomes" id="UP000242957">
    <property type="component" value="Unassembled WGS sequence"/>
</dbReference>
<feature type="region of interest" description="Disordered" evidence="1">
    <location>
        <begin position="21"/>
        <end position="123"/>
    </location>
</feature>
<dbReference type="EMBL" id="FNIJ01000009">
    <property type="protein sequence ID" value="SDO27645.1"/>
    <property type="molecule type" value="Genomic_DNA"/>
</dbReference>
<keyword evidence="2" id="KW-0732">Signal</keyword>
<protein>
    <recommendedName>
        <fullName evidence="5">Translation initiation factor 2</fullName>
    </recommendedName>
</protein>
<evidence type="ECO:0000313" key="4">
    <source>
        <dbReference type="Proteomes" id="UP000242957"/>
    </source>
</evidence>
<organism evidence="3 4">
    <name type="scientific">Pseudomonas jinjuensis</name>
    <dbReference type="NCBI Taxonomy" id="198616"/>
    <lineage>
        <taxon>Bacteria</taxon>
        <taxon>Pseudomonadati</taxon>
        <taxon>Pseudomonadota</taxon>
        <taxon>Gammaproteobacteria</taxon>
        <taxon>Pseudomonadales</taxon>
        <taxon>Pseudomonadaceae</taxon>
        <taxon>Pseudomonas</taxon>
    </lineage>
</organism>
<evidence type="ECO:0000313" key="3">
    <source>
        <dbReference type="EMBL" id="SDO27645.1"/>
    </source>
</evidence>
<keyword evidence="4" id="KW-1185">Reference proteome</keyword>
<sequence>MMLRRLAILLCLPLLLSACGDEAQAPSPPPRPVSTPALPEPGVPPAAAQASTAPVAAPAKPQAATEPPASKEKATQPAAPLAARTPRKPHATPVPQPPVDLRLPHELMADLFPDKAPDSVPEKRLLPPMFIDRSSESPFQLNGKLLHKDRAGQDDDYWETVDGAELQFEFRR</sequence>
<feature type="compositionally biased region" description="Basic and acidic residues" evidence="1">
    <location>
        <begin position="102"/>
        <end position="123"/>
    </location>
</feature>
<reference evidence="4" key="1">
    <citation type="submission" date="2016-10" db="EMBL/GenBank/DDBJ databases">
        <authorList>
            <person name="Varghese N."/>
            <person name="Submissions S."/>
        </authorList>
    </citation>
    <scope>NUCLEOTIDE SEQUENCE [LARGE SCALE GENOMIC DNA]</scope>
    <source>
        <strain evidence="4">JCM 21621</strain>
    </source>
</reference>
<proteinExistence type="predicted"/>
<evidence type="ECO:0000256" key="2">
    <source>
        <dbReference type="SAM" id="SignalP"/>
    </source>
</evidence>
<dbReference type="AlphaFoldDB" id="A0A1H0I8E6"/>
<dbReference type="PROSITE" id="PS51257">
    <property type="entry name" value="PROKAR_LIPOPROTEIN"/>
    <property type="match status" value="1"/>
</dbReference>
<feature type="signal peptide" evidence="2">
    <location>
        <begin position="1"/>
        <end position="23"/>
    </location>
</feature>
<dbReference type="OrthoDB" id="7033497at2"/>
<feature type="compositionally biased region" description="Pro residues" evidence="1">
    <location>
        <begin position="26"/>
        <end position="44"/>
    </location>
</feature>
<accession>A0A1H0I8E6</accession>
<dbReference type="STRING" id="198616.SAMN05216193_109206"/>
<gene>
    <name evidence="3" type="ORF">SAMN05216193_109206</name>
</gene>
<feature type="compositionally biased region" description="Low complexity" evidence="1">
    <location>
        <begin position="45"/>
        <end position="68"/>
    </location>
</feature>
<feature type="chain" id="PRO_5017189387" description="Translation initiation factor 2" evidence="2">
    <location>
        <begin position="24"/>
        <end position="172"/>
    </location>
</feature>
<dbReference type="RefSeq" id="WP_084311418.1">
    <property type="nucleotide sequence ID" value="NZ_FNIJ01000009.1"/>
</dbReference>
<name>A0A1H0I8E6_9PSED</name>
<evidence type="ECO:0000256" key="1">
    <source>
        <dbReference type="SAM" id="MobiDB-lite"/>
    </source>
</evidence>
<evidence type="ECO:0008006" key="5">
    <source>
        <dbReference type="Google" id="ProtNLM"/>
    </source>
</evidence>